<dbReference type="AlphaFoldDB" id="A0A2K8UI11"/>
<organism evidence="2 3">
    <name type="scientific">Candidatus Thiodictyon syntrophicum</name>
    <dbReference type="NCBI Taxonomy" id="1166950"/>
    <lineage>
        <taxon>Bacteria</taxon>
        <taxon>Pseudomonadati</taxon>
        <taxon>Pseudomonadota</taxon>
        <taxon>Gammaproteobacteria</taxon>
        <taxon>Chromatiales</taxon>
        <taxon>Chromatiaceae</taxon>
        <taxon>Thiodictyon</taxon>
    </lineage>
</organism>
<geneLocation type="plasmid" evidence="3">
    <name>pts417</name>
</geneLocation>
<reference evidence="2 3" key="1">
    <citation type="submission" date="2017-03" db="EMBL/GenBank/DDBJ databases">
        <title>Complete genome sequence of Candidatus 'Thiodictyon syntrophicum' sp. nov. strain Cad16T, a photolithoautotroph purple sulfur bacterium isolated from an alpine meromictic lake.</title>
        <authorList>
            <person name="Luedin S.M."/>
            <person name="Pothier J.F."/>
            <person name="Danza F."/>
            <person name="Storelli N."/>
            <person name="Wittwer M."/>
            <person name="Tonolla M."/>
        </authorList>
    </citation>
    <scope>NUCLEOTIDE SEQUENCE [LARGE SCALE GENOMIC DNA]</scope>
    <source>
        <strain evidence="2 3">Cad16T</strain>
        <plasmid evidence="3">Plasmid pts417</plasmid>
    </source>
</reference>
<feature type="domain" description="Aldehyde oxidase/xanthine dehydrogenase first molybdopterin binding" evidence="1">
    <location>
        <begin position="1"/>
        <end position="71"/>
    </location>
</feature>
<sequence>MLAGYKRHAARLHYRLGAQADGSLHALECRLYYDTGAYAHLGGEVLELALEHAAGPYRIPHTRIEALAITTIEETGPFGSKGIGEVGINGPLPAIAGAIEQALEVRMHQAPFTPPRVLAALEAHTGSRGDAA</sequence>
<evidence type="ECO:0000259" key="1">
    <source>
        <dbReference type="Pfam" id="PF02738"/>
    </source>
</evidence>
<evidence type="ECO:0000313" key="3">
    <source>
        <dbReference type="Proteomes" id="UP000232638"/>
    </source>
</evidence>
<dbReference type="Gene3D" id="3.30.365.10">
    <property type="entry name" value="Aldehyde oxidase/xanthine dehydrogenase, molybdopterin binding domain"/>
    <property type="match status" value="1"/>
</dbReference>
<dbReference type="InterPro" id="IPR008274">
    <property type="entry name" value="AldOxase/xan_DH_MoCoBD1"/>
</dbReference>
<dbReference type="EMBL" id="CP020371">
    <property type="protein sequence ID" value="AUB85226.1"/>
    <property type="molecule type" value="Genomic_DNA"/>
</dbReference>
<evidence type="ECO:0000313" key="2">
    <source>
        <dbReference type="EMBL" id="AUB85226.1"/>
    </source>
</evidence>
<dbReference type="InterPro" id="IPR037165">
    <property type="entry name" value="AldOxase/xan_DH_Mopterin-bd_sf"/>
</dbReference>
<accession>A0A2K8UI11</accession>
<keyword evidence="3" id="KW-1185">Reference proteome</keyword>
<dbReference type="Proteomes" id="UP000232638">
    <property type="component" value="Plasmid pTs417"/>
</dbReference>
<protein>
    <recommendedName>
        <fullName evidence="1">Aldehyde oxidase/xanthine dehydrogenase first molybdopterin binding domain-containing protein</fullName>
    </recommendedName>
</protein>
<keyword evidence="2" id="KW-0614">Plasmid</keyword>
<dbReference type="SUPFAM" id="SSF56003">
    <property type="entry name" value="Molybdenum cofactor-binding domain"/>
    <property type="match status" value="2"/>
</dbReference>
<name>A0A2K8UI11_9GAMM</name>
<dbReference type="KEGG" id="tsy:THSYN_30420"/>
<dbReference type="GO" id="GO:0016491">
    <property type="term" value="F:oxidoreductase activity"/>
    <property type="evidence" value="ECO:0007669"/>
    <property type="project" value="InterPro"/>
</dbReference>
<dbReference type="Pfam" id="PF02738">
    <property type="entry name" value="MoCoBD_1"/>
    <property type="match status" value="1"/>
</dbReference>
<gene>
    <name evidence="2" type="ORF">THSYN_30420</name>
</gene>
<proteinExistence type="predicted"/>